<keyword evidence="14" id="KW-1185">Reference proteome</keyword>
<evidence type="ECO:0000256" key="6">
    <source>
        <dbReference type="ARBA" id="ARBA00023136"/>
    </source>
</evidence>
<feature type="transmembrane region" description="Helical" evidence="8">
    <location>
        <begin position="616"/>
        <end position="636"/>
    </location>
</feature>
<keyword evidence="7" id="KW-0175">Coiled coil</keyword>
<name>A0A6S7BQ25_9BURK</name>
<feature type="signal peptide" evidence="9">
    <location>
        <begin position="1"/>
        <end position="26"/>
    </location>
</feature>
<dbReference type="GO" id="GO:0008381">
    <property type="term" value="F:mechanosensitive monoatomic ion channel activity"/>
    <property type="evidence" value="ECO:0007669"/>
    <property type="project" value="UniProtKB-ARBA"/>
</dbReference>
<evidence type="ECO:0000256" key="1">
    <source>
        <dbReference type="ARBA" id="ARBA00004651"/>
    </source>
</evidence>
<dbReference type="InterPro" id="IPR022249">
    <property type="entry name" value="DUF3772"/>
</dbReference>
<feature type="transmembrane region" description="Helical" evidence="8">
    <location>
        <begin position="507"/>
        <end position="526"/>
    </location>
</feature>
<dbReference type="Gene3D" id="3.30.70.100">
    <property type="match status" value="1"/>
</dbReference>
<feature type="transmembrane region" description="Helical" evidence="8">
    <location>
        <begin position="442"/>
        <end position="460"/>
    </location>
</feature>
<gene>
    <name evidence="13" type="ORF">LMG28614_06805</name>
</gene>
<keyword evidence="3" id="KW-1003">Cell membrane</keyword>
<dbReference type="GO" id="GO:0005886">
    <property type="term" value="C:plasma membrane"/>
    <property type="evidence" value="ECO:0007669"/>
    <property type="project" value="UniProtKB-SubCell"/>
</dbReference>
<feature type="coiled-coil region" evidence="7">
    <location>
        <begin position="51"/>
        <end position="94"/>
    </location>
</feature>
<dbReference type="SUPFAM" id="SSF82689">
    <property type="entry name" value="Mechanosensitive channel protein MscS (YggB), C-terminal domain"/>
    <property type="match status" value="1"/>
</dbReference>
<accession>A0A6S7BQ25</accession>
<dbReference type="InterPro" id="IPR011014">
    <property type="entry name" value="MscS_channel_TM-2"/>
</dbReference>
<dbReference type="Pfam" id="PF00924">
    <property type="entry name" value="MS_channel_2nd"/>
    <property type="match status" value="1"/>
</dbReference>
<feature type="transmembrane region" description="Helical" evidence="8">
    <location>
        <begin position="302"/>
        <end position="321"/>
    </location>
</feature>
<feature type="domain" description="Mechanosensitive ion channel MscS" evidence="10">
    <location>
        <begin position="635"/>
        <end position="700"/>
    </location>
</feature>
<dbReference type="Gene3D" id="2.30.30.60">
    <property type="match status" value="1"/>
</dbReference>
<feature type="domain" description="DUF3772" evidence="11">
    <location>
        <begin position="144"/>
        <end position="202"/>
    </location>
</feature>
<proteinExistence type="inferred from homology"/>
<keyword evidence="5 8" id="KW-1133">Transmembrane helix</keyword>
<dbReference type="InterPro" id="IPR023408">
    <property type="entry name" value="MscS_beta-dom_sf"/>
</dbReference>
<dbReference type="InterPro" id="IPR049278">
    <property type="entry name" value="MS_channel_C"/>
</dbReference>
<organism evidence="13 14">
    <name type="scientific">Paraburkholderia ultramafica</name>
    <dbReference type="NCBI Taxonomy" id="1544867"/>
    <lineage>
        <taxon>Bacteria</taxon>
        <taxon>Pseudomonadati</taxon>
        <taxon>Pseudomonadota</taxon>
        <taxon>Betaproteobacteria</taxon>
        <taxon>Burkholderiales</taxon>
        <taxon>Burkholderiaceae</taxon>
        <taxon>Paraburkholderia</taxon>
    </lineage>
</organism>
<dbReference type="Proteomes" id="UP000494365">
    <property type="component" value="Unassembled WGS sequence"/>
</dbReference>
<dbReference type="Pfam" id="PF21082">
    <property type="entry name" value="MS_channel_3rd"/>
    <property type="match status" value="1"/>
</dbReference>
<evidence type="ECO:0000256" key="2">
    <source>
        <dbReference type="ARBA" id="ARBA00008017"/>
    </source>
</evidence>
<evidence type="ECO:0000313" key="13">
    <source>
        <dbReference type="EMBL" id="CAB3808449.1"/>
    </source>
</evidence>
<keyword evidence="6 8" id="KW-0472">Membrane</keyword>
<dbReference type="InterPro" id="IPR010920">
    <property type="entry name" value="LSM_dom_sf"/>
</dbReference>
<dbReference type="InterPro" id="IPR011066">
    <property type="entry name" value="MscS_channel_C_sf"/>
</dbReference>
<dbReference type="AlphaFoldDB" id="A0A6S7BQ25"/>
<feature type="transmembrane region" description="Helical" evidence="8">
    <location>
        <begin position="412"/>
        <end position="436"/>
    </location>
</feature>
<dbReference type="RefSeq" id="WP_246279339.1">
    <property type="nucleotide sequence ID" value="NZ_CADIKK010000058.1"/>
</dbReference>
<evidence type="ECO:0000256" key="4">
    <source>
        <dbReference type="ARBA" id="ARBA00022692"/>
    </source>
</evidence>
<feature type="domain" description="Mechanosensitive ion channel MscS C-terminal" evidence="12">
    <location>
        <begin position="710"/>
        <end position="790"/>
    </location>
</feature>
<dbReference type="Gene3D" id="1.10.287.1260">
    <property type="match status" value="1"/>
</dbReference>
<feature type="transmembrane region" description="Helical" evidence="8">
    <location>
        <begin position="261"/>
        <end position="282"/>
    </location>
</feature>
<dbReference type="SUPFAM" id="SSF82861">
    <property type="entry name" value="Mechanosensitive channel protein MscS (YggB), transmembrane region"/>
    <property type="match status" value="1"/>
</dbReference>
<feature type="transmembrane region" description="Helical" evidence="8">
    <location>
        <begin position="546"/>
        <end position="565"/>
    </location>
</feature>
<evidence type="ECO:0000256" key="8">
    <source>
        <dbReference type="SAM" id="Phobius"/>
    </source>
</evidence>
<dbReference type="SUPFAM" id="SSF50182">
    <property type="entry name" value="Sm-like ribonucleoproteins"/>
    <property type="match status" value="1"/>
</dbReference>
<evidence type="ECO:0000256" key="3">
    <source>
        <dbReference type="ARBA" id="ARBA00022475"/>
    </source>
</evidence>
<evidence type="ECO:0000259" key="10">
    <source>
        <dbReference type="Pfam" id="PF00924"/>
    </source>
</evidence>
<dbReference type="EMBL" id="CADIKK010000058">
    <property type="protein sequence ID" value="CAB3808449.1"/>
    <property type="molecule type" value="Genomic_DNA"/>
</dbReference>
<dbReference type="Pfam" id="PF12607">
    <property type="entry name" value="DUF3772"/>
    <property type="match status" value="1"/>
</dbReference>
<feature type="transmembrane region" description="Helical" evidence="8">
    <location>
        <begin position="372"/>
        <end position="391"/>
    </location>
</feature>
<protein>
    <submittedName>
        <fullName evidence="13">Uncharacterized protein</fullName>
    </submittedName>
</protein>
<reference evidence="13 14" key="1">
    <citation type="submission" date="2020-04" db="EMBL/GenBank/DDBJ databases">
        <authorList>
            <person name="De Canck E."/>
        </authorList>
    </citation>
    <scope>NUCLEOTIDE SEQUENCE [LARGE SCALE GENOMIC DNA]</scope>
    <source>
        <strain evidence="13 14">LMG 28614</strain>
    </source>
</reference>
<feature type="transmembrane region" description="Helical" evidence="8">
    <location>
        <begin position="342"/>
        <end position="360"/>
    </location>
</feature>
<comment type="similarity">
    <text evidence="2">Belongs to the MscS (TC 1.A.23) family.</text>
</comment>
<feature type="transmembrane region" description="Helical" evidence="8">
    <location>
        <begin position="220"/>
        <end position="240"/>
    </location>
</feature>
<dbReference type="InterPro" id="IPR052702">
    <property type="entry name" value="MscS-like_channel"/>
</dbReference>
<dbReference type="PANTHER" id="PTHR30347">
    <property type="entry name" value="POTASSIUM CHANNEL RELATED"/>
    <property type="match status" value="1"/>
</dbReference>
<evidence type="ECO:0000256" key="5">
    <source>
        <dbReference type="ARBA" id="ARBA00022989"/>
    </source>
</evidence>
<comment type="subcellular location">
    <subcellularLocation>
        <location evidence="1">Cell membrane</location>
        <topology evidence="1">Multi-pass membrane protein</topology>
    </subcellularLocation>
</comment>
<evidence type="ECO:0000259" key="12">
    <source>
        <dbReference type="Pfam" id="PF21082"/>
    </source>
</evidence>
<feature type="transmembrane region" description="Helical" evidence="8">
    <location>
        <begin position="586"/>
        <end position="610"/>
    </location>
</feature>
<feature type="chain" id="PRO_5028870828" evidence="9">
    <location>
        <begin position="27"/>
        <end position="844"/>
    </location>
</feature>
<keyword evidence="4 8" id="KW-0812">Transmembrane</keyword>
<evidence type="ECO:0000259" key="11">
    <source>
        <dbReference type="Pfam" id="PF12607"/>
    </source>
</evidence>
<dbReference type="PANTHER" id="PTHR30347:SF9">
    <property type="entry name" value="MINICONDUCTANCE MECHANOSENSITIVE CHANNEL MSCM"/>
    <property type="match status" value="1"/>
</dbReference>
<evidence type="ECO:0000256" key="7">
    <source>
        <dbReference type="SAM" id="Coils"/>
    </source>
</evidence>
<evidence type="ECO:0000313" key="14">
    <source>
        <dbReference type="Proteomes" id="UP000494365"/>
    </source>
</evidence>
<evidence type="ECO:0000256" key="9">
    <source>
        <dbReference type="SAM" id="SignalP"/>
    </source>
</evidence>
<sequence length="844" mass="91115">MRKVPDFVFRLALVALVSLIPPTVWAATPSEFIAIAPLASPGDDTETPAILRELQTQQDQIKQRASTATSDAQFVELQTAIQQLSAQVDNLLAMSLQPGRAKLQAQLDVLGPAPAPGTSVETPAVAEQRLAIAAQRARLDAEFRQAENIRENLPKLTTQIGRLQHDHLKNQLAFRSGSILGPTFWAPLLQTEPTDLDRLKVFSSLITGQLQSAWQPGERLTIVLMLLLALGAGTVGARLLERALQWFCLQRLPEGHLRRSAIALSTTLTSVASAACAVRLIYLALTHRQPLNANLRDFASELMTLALTCAMIAGLGQALLCSDRPSWRLTAMADPVARAIQPFPWILAALLMLSGTVEQFNRIVDTSLHMTLLGRGVVSLVVALTIGAALLRANSVRSALAAAEQPPEARSAVAGLIHTGVTVAVVGSLLSLLTGYISVARFLTYELVWFQLVLCSFYLLSRLTQDICESLFSARHASGQTIKQLFGLDDIHLEQASTVMSALGRSLLLAIAVVALLTGGFGTTPADLASSILEIVGGNRLRRLHIVPEHIVNAVLTLGVGLYLLRSVRKWLDQELLPKTGMSAGMRATLLALFANTGWVLLALLTLSILGVRWTSLAWIVSALSVGIGFGLQEIVKNFISGLILLTERPVKVGDMVSIAGVEGDIRRINVRATEIQLADRSTVIVPNSHLISQNVRNVTMGNRTQGVATLTLTFPLNIDPEQVRDLLLAAYQAHPSIMDHPAPSVMFSQLAADGITLSVTGYVRSPRIAGDTKSDLLFDILKRLRAAAITLATPQTVMVRDLREGDTGTCALSPERKLAVKQMKRMRAHKCKPVPLPAADVTP</sequence>
<keyword evidence="9" id="KW-0732">Signal</keyword>
<dbReference type="InterPro" id="IPR006685">
    <property type="entry name" value="MscS_channel_2nd"/>
</dbReference>